<name>A0A2T0A7J9_RHOTO</name>
<dbReference type="PANTHER" id="PTHR19849">
    <property type="entry name" value="PHOSPHOLIPASE A-2-ACTIVATING PROTEIN"/>
    <property type="match status" value="1"/>
</dbReference>
<feature type="repeat" description="WD" evidence="4">
    <location>
        <begin position="169"/>
        <end position="214"/>
    </location>
</feature>
<dbReference type="GO" id="GO:0010992">
    <property type="term" value="P:ubiquitin recycling"/>
    <property type="evidence" value="ECO:0007669"/>
    <property type="project" value="TreeGrafter"/>
</dbReference>
<feature type="repeat" description="WD" evidence="4">
    <location>
        <begin position="73"/>
        <end position="114"/>
    </location>
</feature>
<dbReference type="PANTHER" id="PTHR19849:SF0">
    <property type="entry name" value="PHOSPHOLIPASE A-2-ACTIVATING PROTEIN"/>
    <property type="match status" value="1"/>
</dbReference>
<dbReference type="Pfam" id="PF00400">
    <property type="entry name" value="WD40"/>
    <property type="match status" value="3"/>
</dbReference>
<evidence type="ECO:0000256" key="5">
    <source>
        <dbReference type="SAM" id="MobiDB-lite"/>
    </source>
</evidence>
<dbReference type="GO" id="GO:0005634">
    <property type="term" value="C:nucleus"/>
    <property type="evidence" value="ECO:0007669"/>
    <property type="project" value="TreeGrafter"/>
</dbReference>
<gene>
    <name evidence="7" type="ORF">AAT19DRAFT_15536</name>
</gene>
<keyword evidence="2 4" id="KW-0853">WD repeat</keyword>
<dbReference type="PROSITE" id="PS50294">
    <property type="entry name" value="WD_REPEATS_REGION"/>
    <property type="match status" value="2"/>
</dbReference>
<dbReference type="CDD" id="cd00200">
    <property type="entry name" value="WD40"/>
    <property type="match status" value="1"/>
</dbReference>
<dbReference type="PROSITE" id="PS51394">
    <property type="entry name" value="PFU"/>
    <property type="match status" value="1"/>
</dbReference>
<dbReference type="PRINTS" id="PR00320">
    <property type="entry name" value="GPROTEINBRPT"/>
</dbReference>
<dbReference type="GO" id="GO:0043130">
    <property type="term" value="F:ubiquitin binding"/>
    <property type="evidence" value="ECO:0007669"/>
    <property type="project" value="TreeGrafter"/>
</dbReference>
<dbReference type="GO" id="GO:0043161">
    <property type="term" value="P:proteasome-mediated ubiquitin-dependent protein catabolic process"/>
    <property type="evidence" value="ECO:0007669"/>
    <property type="project" value="TreeGrafter"/>
</dbReference>
<dbReference type="GO" id="GO:0005737">
    <property type="term" value="C:cytoplasm"/>
    <property type="evidence" value="ECO:0007669"/>
    <property type="project" value="TreeGrafter"/>
</dbReference>
<evidence type="ECO:0000256" key="3">
    <source>
        <dbReference type="ARBA" id="ARBA00022737"/>
    </source>
</evidence>
<dbReference type="InterPro" id="IPR038122">
    <property type="entry name" value="PFU_sf"/>
</dbReference>
<evidence type="ECO:0000256" key="4">
    <source>
        <dbReference type="PROSITE-ProRule" id="PRU00221"/>
    </source>
</evidence>
<evidence type="ECO:0000256" key="1">
    <source>
        <dbReference type="ARBA" id="ARBA00022490"/>
    </source>
</evidence>
<proteinExistence type="predicted"/>
<evidence type="ECO:0000259" key="6">
    <source>
        <dbReference type="PROSITE" id="PS51394"/>
    </source>
</evidence>
<evidence type="ECO:0000313" key="7">
    <source>
        <dbReference type="EMBL" id="PRQ73969.1"/>
    </source>
</evidence>
<feature type="domain" description="PFU" evidence="6">
    <location>
        <begin position="352"/>
        <end position="450"/>
    </location>
</feature>
<dbReference type="InterPro" id="IPR001680">
    <property type="entry name" value="WD40_rpt"/>
</dbReference>
<dbReference type="SUPFAM" id="SSF50978">
    <property type="entry name" value="WD40 repeat-like"/>
    <property type="match status" value="1"/>
</dbReference>
<evidence type="ECO:0000256" key="2">
    <source>
        <dbReference type="ARBA" id="ARBA00022574"/>
    </source>
</evidence>
<dbReference type="Gene3D" id="3.10.20.870">
    <property type="entry name" value="PFU (PLAA family ubiquitin binding), C-terminal domain"/>
    <property type="match status" value="1"/>
</dbReference>
<dbReference type="EMBL" id="LCTV02000007">
    <property type="protein sequence ID" value="PRQ73969.1"/>
    <property type="molecule type" value="Genomic_DNA"/>
</dbReference>
<dbReference type="InterPro" id="IPR020472">
    <property type="entry name" value="WD40_PAC1"/>
</dbReference>
<dbReference type="InterPro" id="IPR015155">
    <property type="entry name" value="PFU"/>
</dbReference>
<feature type="region of interest" description="Disordered" evidence="5">
    <location>
        <begin position="310"/>
        <end position="331"/>
    </location>
</feature>
<dbReference type="InterPro" id="IPR036322">
    <property type="entry name" value="WD40_repeat_dom_sf"/>
</dbReference>
<keyword evidence="3" id="KW-0677">Repeat</keyword>
<dbReference type="OrthoDB" id="10265988at2759"/>
<reference evidence="7 8" key="1">
    <citation type="journal article" date="2018" name="Elife">
        <title>Functional genomics of lipid metabolism in the oleaginous yeast Rhodosporidium toruloides.</title>
        <authorList>
            <person name="Coradetti S.T."/>
            <person name="Pinel D."/>
            <person name="Geiselman G."/>
            <person name="Ito M."/>
            <person name="Mondo S."/>
            <person name="Reilly M.C."/>
            <person name="Cheng Y.F."/>
            <person name="Bauer S."/>
            <person name="Grigoriev I."/>
            <person name="Gladden J.M."/>
            <person name="Simmons B.A."/>
            <person name="Brem R."/>
            <person name="Arkin A.P."/>
            <person name="Skerker J.M."/>
        </authorList>
    </citation>
    <scope>NUCLEOTIDE SEQUENCE [LARGE SCALE GENOMIC DNA]</scope>
    <source>
        <strain evidence="7 8">NBRC 0880</strain>
    </source>
</reference>
<protein>
    <recommendedName>
        <fullName evidence="6">PFU domain-containing protein</fullName>
    </recommendedName>
</protein>
<dbReference type="PROSITE" id="PS50082">
    <property type="entry name" value="WD_REPEATS_2"/>
    <property type="match status" value="2"/>
</dbReference>
<sequence length="450" mass="49265">MFAPSLSPHLPYLLVSSAHRGTGLLARGFRTKVEDGRRKGEEDKAGYLATSGSDSLIQLYSLSSPSSSPVQTLLGHAHNVCALHASRDGKRMVSASWDGTARVWRRRKAQEGHEEEGEGEWMCERVLADHGAAVWDVLMLEEGGGESILTACADSRIRLFEGDKLRHLFKGHEGPVRSLCVLLPEEADSTMFASGSNDGTIRLWDWRTGHALSILGQQGSFVYSLTAIPSLAGGGLASSGEDGIIKIWNEKGKEEQQVLVPALSVWTLATLPNGDLACGCSDHMIWIFTRDEKWLAHEETRRMYEERLESMRASKAPATPKPRVEGPATLEQPGKAEGEVKLIQINEQPVKAYQWDGTSWVELGEVVDPASAASATPAVPSQPREKMLHDGVEYDYVFQIDIKEDEPPISLPFNLEDDPHATAAAFVEAHSLPSSYVERIVEFVRASTAA</sequence>
<dbReference type="AlphaFoldDB" id="A0A2T0A7J9"/>
<dbReference type="SMART" id="SM00320">
    <property type="entry name" value="WD40"/>
    <property type="match status" value="5"/>
</dbReference>
<accession>A0A2T0A7J9</accession>
<keyword evidence="1" id="KW-0963">Cytoplasm</keyword>
<evidence type="ECO:0000313" key="8">
    <source>
        <dbReference type="Proteomes" id="UP000239560"/>
    </source>
</evidence>
<dbReference type="Proteomes" id="UP000239560">
    <property type="component" value="Unassembled WGS sequence"/>
</dbReference>
<dbReference type="Pfam" id="PF09070">
    <property type="entry name" value="PFU"/>
    <property type="match status" value="1"/>
</dbReference>
<dbReference type="Gene3D" id="2.130.10.10">
    <property type="entry name" value="YVTN repeat-like/Quinoprotein amine dehydrogenase"/>
    <property type="match status" value="1"/>
</dbReference>
<organism evidence="7 8">
    <name type="scientific">Rhodotorula toruloides</name>
    <name type="common">Yeast</name>
    <name type="synonym">Rhodosporidium toruloides</name>
    <dbReference type="NCBI Taxonomy" id="5286"/>
    <lineage>
        <taxon>Eukaryota</taxon>
        <taxon>Fungi</taxon>
        <taxon>Dikarya</taxon>
        <taxon>Basidiomycota</taxon>
        <taxon>Pucciniomycotina</taxon>
        <taxon>Microbotryomycetes</taxon>
        <taxon>Sporidiobolales</taxon>
        <taxon>Sporidiobolaceae</taxon>
        <taxon>Rhodotorula</taxon>
    </lineage>
</organism>
<dbReference type="InterPro" id="IPR015943">
    <property type="entry name" value="WD40/YVTN_repeat-like_dom_sf"/>
</dbReference>
<comment type="caution">
    <text evidence="7">The sequence shown here is derived from an EMBL/GenBank/DDBJ whole genome shotgun (WGS) entry which is preliminary data.</text>
</comment>